<sequence>VPFFWVDDYYITGAVASAANVTYVELNSLYTIDSDVGKQRFISPQSFYTIMFGHFPGSMDNMREIWRRILTMQKFKFPTRVELFSFSWDETVHQNDNQIN</sequence>
<evidence type="ECO:0000313" key="2">
    <source>
        <dbReference type="Proteomes" id="UP000663823"/>
    </source>
</evidence>
<organism evidence="1 2">
    <name type="scientific">Rotaria sordida</name>
    <dbReference type="NCBI Taxonomy" id="392033"/>
    <lineage>
        <taxon>Eukaryota</taxon>
        <taxon>Metazoa</taxon>
        <taxon>Spiralia</taxon>
        <taxon>Gnathifera</taxon>
        <taxon>Rotifera</taxon>
        <taxon>Eurotatoria</taxon>
        <taxon>Bdelloidea</taxon>
        <taxon>Philodinida</taxon>
        <taxon>Philodinidae</taxon>
        <taxon>Rotaria</taxon>
    </lineage>
</organism>
<evidence type="ECO:0000313" key="1">
    <source>
        <dbReference type="EMBL" id="CAF4300575.1"/>
    </source>
</evidence>
<dbReference type="Proteomes" id="UP000663823">
    <property type="component" value="Unassembled WGS sequence"/>
</dbReference>
<dbReference type="EMBL" id="CAJOAX010046985">
    <property type="protein sequence ID" value="CAF4300575.1"/>
    <property type="molecule type" value="Genomic_DNA"/>
</dbReference>
<comment type="caution">
    <text evidence="1">The sequence shown here is derived from an EMBL/GenBank/DDBJ whole genome shotgun (WGS) entry which is preliminary data.</text>
</comment>
<accession>A0A820I2B7</accession>
<dbReference type="AlphaFoldDB" id="A0A820I2B7"/>
<gene>
    <name evidence="1" type="ORF">OTI717_LOCUS42032</name>
</gene>
<feature type="non-terminal residue" evidence="1">
    <location>
        <position position="1"/>
    </location>
</feature>
<proteinExistence type="predicted"/>
<protein>
    <submittedName>
        <fullName evidence="1">Uncharacterized protein</fullName>
    </submittedName>
</protein>
<reference evidence="1" key="1">
    <citation type="submission" date="2021-02" db="EMBL/GenBank/DDBJ databases">
        <authorList>
            <person name="Nowell W R."/>
        </authorList>
    </citation>
    <scope>NUCLEOTIDE SEQUENCE</scope>
</reference>
<name>A0A820I2B7_9BILA</name>